<reference evidence="2 3" key="1">
    <citation type="submission" date="2019-03" db="EMBL/GenBank/DDBJ databases">
        <title>Draft genome sequences of novel Actinobacteria.</title>
        <authorList>
            <person name="Sahin N."/>
            <person name="Ay H."/>
            <person name="Saygin H."/>
        </authorList>
    </citation>
    <scope>NUCLEOTIDE SEQUENCE [LARGE SCALE GENOMIC DNA]</scope>
    <source>
        <strain evidence="2 3">DSM 45941</strain>
    </source>
</reference>
<dbReference type="OrthoDB" id="4332568at2"/>
<comment type="caution">
    <text evidence="2">The sequence shown here is derived from an EMBL/GenBank/DDBJ whole genome shotgun (WGS) entry which is preliminary data.</text>
</comment>
<evidence type="ECO:0000313" key="2">
    <source>
        <dbReference type="EMBL" id="TDD79505.1"/>
    </source>
</evidence>
<evidence type="ECO:0000256" key="1">
    <source>
        <dbReference type="SAM" id="MobiDB-lite"/>
    </source>
</evidence>
<dbReference type="Proteomes" id="UP000295578">
    <property type="component" value="Unassembled WGS sequence"/>
</dbReference>
<name>A0A4R5B2W0_9ACTN</name>
<organism evidence="2 3">
    <name type="scientific">Actinomadura darangshiensis</name>
    <dbReference type="NCBI Taxonomy" id="705336"/>
    <lineage>
        <taxon>Bacteria</taxon>
        <taxon>Bacillati</taxon>
        <taxon>Actinomycetota</taxon>
        <taxon>Actinomycetes</taxon>
        <taxon>Streptosporangiales</taxon>
        <taxon>Thermomonosporaceae</taxon>
        <taxon>Actinomadura</taxon>
    </lineage>
</organism>
<feature type="region of interest" description="Disordered" evidence="1">
    <location>
        <begin position="30"/>
        <end position="56"/>
    </location>
</feature>
<dbReference type="RefSeq" id="WP_132199563.1">
    <property type="nucleotide sequence ID" value="NZ_SMKY01000110.1"/>
</dbReference>
<dbReference type="AlphaFoldDB" id="A0A4R5B2W0"/>
<dbReference type="PROSITE" id="PS51257">
    <property type="entry name" value="PROKAR_LIPOPROTEIN"/>
    <property type="match status" value="1"/>
</dbReference>
<proteinExistence type="predicted"/>
<gene>
    <name evidence="2" type="ORF">E1293_23195</name>
</gene>
<keyword evidence="3" id="KW-1185">Reference proteome</keyword>
<evidence type="ECO:0008006" key="4">
    <source>
        <dbReference type="Google" id="ProtNLM"/>
    </source>
</evidence>
<accession>A0A4R5B2W0</accession>
<dbReference type="EMBL" id="SMKY01000110">
    <property type="protein sequence ID" value="TDD79505.1"/>
    <property type="molecule type" value="Genomic_DNA"/>
</dbReference>
<protein>
    <recommendedName>
        <fullName evidence="4">Lipoprotein</fullName>
    </recommendedName>
</protein>
<sequence>MERIEGLVNRKTVLCLAMVPGLVLTGCSGKSSDQGGQQGASRTATPSPSGSSAATTSSLDASCQTVSTVANSQLFAAALAVAGRNKEKTEIGADVAKTYRDFARQLILLAPQAPVNLQPALTEWASASTAVARFVAKNKPGPGVVVDLGPPDKRWKAAKKAAEKVCGRELPELDD</sequence>
<evidence type="ECO:0000313" key="3">
    <source>
        <dbReference type="Proteomes" id="UP000295578"/>
    </source>
</evidence>